<reference evidence="1 2" key="1">
    <citation type="submission" date="2016-01" db="EMBL/GenBank/DDBJ databases">
        <authorList>
            <person name="Oliw E.H."/>
        </authorList>
    </citation>
    <scope>NUCLEOTIDE SEQUENCE [LARGE SCALE GENOMIC DNA]</scope>
    <source>
        <strain evidence="1 2">Zutra 3-1</strain>
    </source>
</reference>
<protein>
    <submittedName>
        <fullName evidence="1">Uncharacterized protein</fullName>
    </submittedName>
</protein>
<gene>
    <name evidence="1" type="ORF">AGR7C_Cc20181</name>
</gene>
<dbReference type="EMBL" id="FBWG01000012">
    <property type="protein sequence ID" value="CUX28139.1"/>
    <property type="molecule type" value="Genomic_DNA"/>
</dbReference>
<proteinExistence type="predicted"/>
<evidence type="ECO:0000313" key="1">
    <source>
        <dbReference type="EMBL" id="CUX28139.1"/>
    </source>
</evidence>
<evidence type="ECO:0000313" key="2">
    <source>
        <dbReference type="Proteomes" id="UP000191987"/>
    </source>
</evidence>
<name>A0A1S7PYC0_9HYPH</name>
<sequence>MLAKRKSLRFYARGGPDRMSESGPSKAFACRVCFRTRIRRATLRL</sequence>
<organism evidence="1 2">
    <name type="scientific">Agrobacterium deltaense Zutra 3/1</name>
    <dbReference type="NCBI Taxonomy" id="1183427"/>
    <lineage>
        <taxon>Bacteria</taxon>
        <taxon>Pseudomonadati</taxon>
        <taxon>Pseudomonadota</taxon>
        <taxon>Alphaproteobacteria</taxon>
        <taxon>Hyphomicrobiales</taxon>
        <taxon>Rhizobiaceae</taxon>
        <taxon>Rhizobium/Agrobacterium group</taxon>
        <taxon>Agrobacterium</taxon>
    </lineage>
</organism>
<dbReference type="Proteomes" id="UP000191987">
    <property type="component" value="Unassembled WGS sequence"/>
</dbReference>
<dbReference type="AlphaFoldDB" id="A0A1S7PYC0"/>
<accession>A0A1S7PYC0</accession>